<evidence type="ECO:0000313" key="3">
    <source>
        <dbReference type="EMBL" id="GAF96485.1"/>
    </source>
</evidence>
<dbReference type="AlphaFoldDB" id="X0V779"/>
<comment type="similarity">
    <text evidence="1">Belongs to the short-chain dehydrogenases/reductases (SDR) family.</text>
</comment>
<sequence length="134" mass="14576">LKSVWLCSKYVVPIMIRQESGNIVNLSSIAGKECVETISTYAATKSGIKCLSRSMALELASFGIRVNALSPAMIDTPMVAFMTDELREFLLSKIPVGRFGRTEDVAEAILFLVSEKASFILGQCFNIAGGRGDY</sequence>
<dbReference type="InterPro" id="IPR036291">
    <property type="entry name" value="NAD(P)-bd_dom_sf"/>
</dbReference>
<dbReference type="EMBL" id="BARS01018622">
    <property type="protein sequence ID" value="GAF96485.1"/>
    <property type="molecule type" value="Genomic_DNA"/>
</dbReference>
<dbReference type="GO" id="GO:0016491">
    <property type="term" value="F:oxidoreductase activity"/>
    <property type="evidence" value="ECO:0007669"/>
    <property type="project" value="UniProtKB-KW"/>
</dbReference>
<dbReference type="PRINTS" id="PR00080">
    <property type="entry name" value="SDRFAMILY"/>
</dbReference>
<dbReference type="InterPro" id="IPR002347">
    <property type="entry name" value="SDR_fam"/>
</dbReference>
<dbReference type="Pfam" id="PF13561">
    <property type="entry name" value="adh_short_C2"/>
    <property type="match status" value="1"/>
</dbReference>
<evidence type="ECO:0000256" key="2">
    <source>
        <dbReference type="ARBA" id="ARBA00023002"/>
    </source>
</evidence>
<comment type="caution">
    <text evidence="3">The sequence shown here is derived from an EMBL/GenBank/DDBJ whole genome shotgun (WGS) entry which is preliminary data.</text>
</comment>
<dbReference type="PROSITE" id="PS00061">
    <property type="entry name" value="ADH_SHORT"/>
    <property type="match status" value="1"/>
</dbReference>
<name>X0V779_9ZZZZ</name>
<feature type="non-terminal residue" evidence="3">
    <location>
        <position position="1"/>
    </location>
</feature>
<evidence type="ECO:0000256" key="1">
    <source>
        <dbReference type="ARBA" id="ARBA00006484"/>
    </source>
</evidence>
<dbReference type="InterPro" id="IPR020904">
    <property type="entry name" value="Sc_DH/Rdtase_CS"/>
</dbReference>
<accession>X0V779</accession>
<proteinExistence type="inferred from homology"/>
<dbReference type="PANTHER" id="PTHR24321">
    <property type="entry name" value="DEHYDROGENASES, SHORT CHAIN"/>
    <property type="match status" value="1"/>
</dbReference>
<dbReference type="SUPFAM" id="SSF51735">
    <property type="entry name" value="NAD(P)-binding Rossmann-fold domains"/>
    <property type="match status" value="1"/>
</dbReference>
<dbReference type="Gene3D" id="3.40.50.720">
    <property type="entry name" value="NAD(P)-binding Rossmann-like Domain"/>
    <property type="match status" value="1"/>
</dbReference>
<keyword evidence="2" id="KW-0560">Oxidoreductase</keyword>
<gene>
    <name evidence="3" type="ORF">S01H1_30283</name>
</gene>
<organism evidence="3">
    <name type="scientific">marine sediment metagenome</name>
    <dbReference type="NCBI Taxonomy" id="412755"/>
    <lineage>
        <taxon>unclassified sequences</taxon>
        <taxon>metagenomes</taxon>
        <taxon>ecological metagenomes</taxon>
    </lineage>
</organism>
<reference evidence="3" key="1">
    <citation type="journal article" date="2014" name="Front. Microbiol.">
        <title>High frequency of phylogenetically diverse reductive dehalogenase-homologous genes in deep subseafloor sedimentary metagenomes.</title>
        <authorList>
            <person name="Kawai M."/>
            <person name="Futagami T."/>
            <person name="Toyoda A."/>
            <person name="Takaki Y."/>
            <person name="Nishi S."/>
            <person name="Hori S."/>
            <person name="Arai W."/>
            <person name="Tsubouchi T."/>
            <person name="Morono Y."/>
            <person name="Uchiyama I."/>
            <person name="Ito T."/>
            <person name="Fujiyama A."/>
            <person name="Inagaki F."/>
            <person name="Takami H."/>
        </authorList>
    </citation>
    <scope>NUCLEOTIDE SEQUENCE</scope>
    <source>
        <strain evidence="3">Expedition CK06-06</strain>
    </source>
</reference>
<dbReference type="PANTHER" id="PTHR24321:SF15">
    <property type="entry name" value="OXIDOREDUCTASE UCPA"/>
    <property type="match status" value="1"/>
</dbReference>
<dbReference type="PRINTS" id="PR00081">
    <property type="entry name" value="GDHRDH"/>
</dbReference>
<protein>
    <recommendedName>
        <fullName evidence="4">SDR family oxidoreductase</fullName>
    </recommendedName>
</protein>
<evidence type="ECO:0008006" key="4">
    <source>
        <dbReference type="Google" id="ProtNLM"/>
    </source>
</evidence>